<protein>
    <submittedName>
        <fullName evidence="4">FAD-dependent oxidoreductase</fullName>
        <ecNumber evidence="4">1.4.3.19</ecNumber>
    </submittedName>
</protein>
<dbReference type="SUPFAM" id="SSF54373">
    <property type="entry name" value="FAD-linked reductases, C-terminal domain"/>
    <property type="match status" value="1"/>
</dbReference>
<dbReference type="EC" id="1.4.3.19" evidence="4"/>
<dbReference type="GO" id="GO:0005737">
    <property type="term" value="C:cytoplasm"/>
    <property type="evidence" value="ECO:0007669"/>
    <property type="project" value="TreeGrafter"/>
</dbReference>
<dbReference type="GO" id="GO:0043799">
    <property type="term" value="F:glycine oxidase activity"/>
    <property type="evidence" value="ECO:0007669"/>
    <property type="project" value="UniProtKB-EC"/>
</dbReference>
<dbReference type="InterPro" id="IPR036188">
    <property type="entry name" value="FAD/NAD-bd_sf"/>
</dbReference>
<gene>
    <name evidence="4" type="primary">thiO</name>
    <name evidence="4" type="ORF">NCTC13635_04829</name>
</gene>
<keyword evidence="1 4" id="KW-0560">Oxidoreductase</keyword>
<dbReference type="Gene3D" id="3.10.20.440">
    <property type="entry name" value="2Fe-2S iron-sulphur cluster binding domain, sarcosine oxidase, alpha subunit, N-terminal domain"/>
    <property type="match status" value="1"/>
</dbReference>
<dbReference type="Pfam" id="PF13510">
    <property type="entry name" value="Fer2_4"/>
    <property type="match status" value="1"/>
</dbReference>
<evidence type="ECO:0000256" key="2">
    <source>
        <dbReference type="SAM" id="MobiDB-lite"/>
    </source>
</evidence>
<dbReference type="PANTHER" id="PTHR13847">
    <property type="entry name" value="SARCOSINE DEHYDROGENASE-RELATED"/>
    <property type="match status" value="1"/>
</dbReference>
<organism evidence="4 5">
    <name type="scientific">Klebsiella pneumoniae</name>
    <dbReference type="NCBI Taxonomy" id="573"/>
    <lineage>
        <taxon>Bacteria</taxon>
        <taxon>Pseudomonadati</taxon>
        <taxon>Pseudomonadota</taxon>
        <taxon>Gammaproteobacteria</taxon>
        <taxon>Enterobacterales</taxon>
        <taxon>Enterobacteriaceae</taxon>
        <taxon>Klebsiella/Raoultella group</taxon>
        <taxon>Klebsiella</taxon>
        <taxon>Klebsiella pneumoniae complex</taxon>
    </lineage>
</organism>
<evidence type="ECO:0000313" key="5">
    <source>
        <dbReference type="Proteomes" id="UP000282433"/>
    </source>
</evidence>
<reference evidence="4 5" key="1">
    <citation type="submission" date="2018-12" db="EMBL/GenBank/DDBJ databases">
        <authorList>
            <consortium name="Pathogen Informatics"/>
        </authorList>
    </citation>
    <scope>NUCLEOTIDE SEQUENCE [LARGE SCALE GENOMIC DNA]</scope>
    <source>
        <strain evidence="4 5">NCTC13635</strain>
    </source>
</reference>
<evidence type="ECO:0000256" key="1">
    <source>
        <dbReference type="ARBA" id="ARBA00023002"/>
    </source>
</evidence>
<dbReference type="Gene3D" id="3.30.9.10">
    <property type="entry name" value="D-Amino Acid Oxidase, subunit A, domain 2"/>
    <property type="match status" value="1"/>
</dbReference>
<evidence type="ECO:0000313" key="4">
    <source>
        <dbReference type="EMBL" id="VEB04926.1"/>
    </source>
</evidence>
<accession>A0A3S4GIA0</accession>
<dbReference type="PANTHER" id="PTHR13847:SF287">
    <property type="entry name" value="FAD-DEPENDENT OXIDOREDUCTASE DOMAIN-CONTAINING PROTEIN 1"/>
    <property type="match status" value="1"/>
</dbReference>
<proteinExistence type="predicted"/>
<dbReference type="SUPFAM" id="SSF51905">
    <property type="entry name" value="FAD/NAD(P)-binding domain"/>
    <property type="match status" value="1"/>
</dbReference>
<dbReference type="InterPro" id="IPR006076">
    <property type="entry name" value="FAD-dep_OxRdtase"/>
</dbReference>
<sequence length="230" mass="24339">MQHQLVELGYGASAHGGGTSVAFNLQPRPTGQLLIGSSRQFDNRERELDLPLLAQMLDRARHFVPALATLNIIRCWSGLRAASKDGNPLIGPHPARRGVWLALGHEGLGVTTAPATAELLAAQILDERSPLAPDAWLPGTFVSTGGDCMKATLNITVDGQPLTVPEGISVAAALALTGDPTTRQAVNGELRAPFCGMGRLPGVPDRRRRPSGAGLSDPVPGRYANRKEPR</sequence>
<feature type="region of interest" description="Disordered" evidence="2">
    <location>
        <begin position="198"/>
        <end position="230"/>
    </location>
</feature>
<evidence type="ECO:0000259" key="3">
    <source>
        <dbReference type="Pfam" id="PF01266"/>
    </source>
</evidence>
<dbReference type="Gene3D" id="3.50.50.60">
    <property type="entry name" value="FAD/NAD(P)-binding domain"/>
    <property type="match status" value="1"/>
</dbReference>
<name>A0A3S4GIA0_KLEPN</name>
<dbReference type="Proteomes" id="UP000282433">
    <property type="component" value="Chromosome"/>
</dbReference>
<dbReference type="AlphaFoldDB" id="A0A3S4GIA0"/>
<dbReference type="InterPro" id="IPR042204">
    <property type="entry name" value="2Fe-2S-bd_N"/>
</dbReference>
<dbReference type="Pfam" id="PF01266">
    <property type="entry name" value="DAO"/>
    <property type="match status" value="1"/>
</dbReference>
<dbReference type="EMBL" id="LR134162">
    <property type="protein sequence ID" value="VEB04926.1"/>
    <property type="molecule type" value="Genomic_DNA"/>
</dbReference>
<feature type="domain" description="FAD dependent oxidoreductase" evidence="3">
    <location>
        <begin position="23"/>
        <end position="122"/>
    </location>
</feature>